<dbReference type="Gene3D" id="1.10.600.10">
    <property type="entry name" value="Farnesyl Diphosphate Synthase"/>
    <property type="match status" value="1"/>
</dbReference>
<dbReference type="FunFam" id="1.50.10.130:FF:000002">
    <property type="entry name" value="Ent-copalyl diphosphate synthase, chloroplastic"/>
    <property type="match status" value="1"/>
</dbReference>
<dbReference type="InterPro" id="IPR036965">
    <property type="entry name" value="Terpene_synth_N_sf"/>
</dbReference>
<dbReference type="InterPro" id="IPR008949">
    <property type="entry name" value="Isoprenoid_synthase_dom_sf"/>
</dbReference>
<gene>
    <name evidence="2" type="ORF">NCGR_LOCUS2234</name>
</gene>
<feature type="domain" description="Terpene synthase N-terminal" evidence="1">
    <location>
        <begin position="1"/>
        <end position="96"/>
    </location>
</feature>
<name>A0A811MGH0_9POAL</name>
<organism evidence="2 3">
    <name type="scientific">Miscanthus lutarioriparius</name>
    <dbReference type="NCBI Taxonomy" id="422564"/>
    <lineage>
        <taxon>Eukaryota</taxon>
        <taxon>Viridiplantae</taxon>
        <taxon>Streptophyta</taxon>
        <taxon>Embryophyta</taxon>
        <taxon>Tracheophyta</taxon>
        <taxon>Spermatophyta</taxon>
        <taxon>Magnoliopsida</taxon>
        <taxon>Liliopsida</taxon>
        <taxon>Poales</taxon>
        <taxon>Poaceae</taxon>
        <taxon>PACMAD clade</taxon>
        <taxon>Panicoideae</taxon>
        <taxon>Andropogonodae</taxon>
        <taxon>Andropogoneae</taxon>
        <taxon>Saccharinae</taxon>
        <taxon>Miscanthus</taxon>
    </lineage>
</organism>
<evidence type="ECO:0000259" key="1">
    <source>
        <dbReference type="Pfam" id="PF01397"/>
    </source>
</evidence>
<dbReference type="InterPro" id="IPR008930">
    <property type="entry name" value="Terpenoid_cyclase/PrenylTrfase"/>
</dbReference>
<sequence length="275" mass="31307">MAFRLLRLHGYSVSPDVFKNFEKDGEFFCFVGQSTQAVTGMYNLNRASQISFPGEDILHRAGTFSYEFLRKREAEGALRDKWIISKDLPGEVIYTLDFPWYGNLPRVEARNYLEQMPLVNNNVYLELARMDFNYCQALHQLEWQGLKKLNTNGNDAILVRALLQLTDSLAQEAQPIHEGPEYIHTLLTSAWTEWISEKTNIEANVYNESNTMKQGSCMVHDKQTCLLLVQMIEICAGQVGEAASLINNKNGDRIIQLTGSICDSLNQKMLLSQDP</sequence>
<comment type="caution">
    <text evidence="2">The sequence shown here is derived from an EMBL/GenBank/DDBJ whole genome shotgun (WGS) entry which is preliminary data.</text>
</comment>
<evidence type="ECO:0000313" key="2">
    <source>
        <dbReference type="EMBL" id="CAD6204199.1"/>
    </source>
</evidence>
<dbReference type="GO" id="GO:0009507">
    <property type="term" value="C:chloroplast"/>
    <property type="evidence" value="ECO:0007669"/>
    <property type="project" value="TreeGrafter"/>
</dbReference>
<accession>A0A811MGH0</accession>
<dbReference type="GO" id="GO:0010333">
    <property type="term" value="F:terpene synthase activity"/>
    <property type="evidence" value="ECO:0007669"/>
    <property type="project" value="InterPro"/>
</dbReference>
<dbReference type="PANTHER" id="PTHR31739:SF31">
    <property type="entry name" value="ENT-COPALYL DIPHOSPHATE SYNTHASE 1, CHLOROPLASTIC"/>
    <property type="match status" value="1"/>
</dbReference>
<dbReference type="InterPro" id="IPR050148">
    <property type="entry name" value="Terpene_synthase-like"/>
</dbReference>
<keyword evidence="3" id="KW-1185">Reference proteome</keyword>
<dbReference type="OrthoDB" id="2343925at2759"/>
<dbReference type="PANTHER" id="PTHR31739">
    <property type="entry name" value="ENT-COPALYL DIPHOSPHATE SYNTHASE, CHLOROPLASTIC"/>
    <property type="match status" value="1"/>
</dbReference>
<protein>
    <recommendedName>
        <fullName evidence="1">Terpene synthase N-terminal domain-containing protein</fullName>
    </recommendedName>
</protein>
<dbReference type="InterPro" id="IPR001906">
    <property type="entry name" value="Terpene_synth_N"/>
</dbReference>
<reference evidence="2" key="1">
    <citation type="submission" date="2020-10" db="EMBL/GenBank/DDBJ databases">
        <authorList>
            <person name="Han B."/>
            <person name="Lu T."/>
            <person name="Zhao Q."/>
            <person name="Huang X."/>
            <person name="Zhao Y."/>
        </authorList>
    </citation>
    <scope>NUCLEOTIDE SEQUENCE</scope>
</reference>
<evidence type="ECO:0000313" key="3">
    <source>
        <dbReference type="Proteomes" id="UP000604825"/>
    </source>
</evidence>
<dbReference type="AlphaFoldDB" id="A0A811MGH0"/>
<dbReference type="Pfam" id="PF01397">
    <property type="entry name" value="Terpene_synth"/>
    <property type="match status" value="1"/>
</dbReference>
<dbReference type="Gene3D" id="1.50.10.130">
    <property type="entry name" value="Terpene synthase, N-terminal domain"/>
    <property type="match status" value="1"/>
</dbReference>
<dbReference type="SUPFAM" id="SSF48239">
    <property type="entry name" value="Terpenoid cyclases/Protein prenyltransferases"/>
    <property type="match status" value="1"/>
</dbReference>
<dbReference type="Proteomes" id="UP000604825">
    <property type="component" value="Unassembled WGS sequence"/>
</dbReference>
<dbReference type="EMBL" id="CAJGYO010000001">
    <property type="protein sequence ID" value="CAD6204199.1"/>
    <property type="molecule type" value="Genomic_DNA"/>
</dbReference>
<dbReference type="GO" id="GO:0000287">
    <property type="term" value="F:magnesium ion binding"/>
    <property type="evidence" value="ECO:0007669"/>
    <property type="project" value="TreeGrafter"/>
</dbReference>
<proteinExistence type="predicted"/>
<dbReference type="GO" id="GO:0009686">
    <property type="term" value="P:gibberellin biosynthetic process"/>
    <property type="evidence" value="ECO:0007669"/>
    <property type="project" value="TreeGrafter"/>
</dbReference>